<feature type="compositionally biased region" description="Polar residues" evidence="1">
    <location>
        <begin position="514"/>
        <end position="531"/>
    </location>
</feature>
<feature type="region of interest" description="Disordered" evidence="1">
    <location>
        <begin position="1"/>
        <end position="148"/>
    </location>
</feature>
<sequence length="1117" mass="118922">MEPDAPEPSSSASASGAFPRRNSRNRTSESPGTSSPRSSGHAGSVLPHLAWTGEGQPSQPSEASSWLAASSFRRQSLADARSINRTPSPTTFASKSSSSAKPSLRWPPRSSGLAETPPSANGSSPLAVENVADAPKGLAQRRMESGQLEGSLLDSVKAVHITAPSYTIGSDGTRQMVFDSPGIRTARPKMTPTQRKLFSPRVFHGRPPGLAQDDASLTPRPAEISSPSSTVSTVASEEDDDRCIATPEGEGSGFPPAFPRLLPREKSNLSMSHSTIREGSSRVDTMSDTETNRTAQGARPTTAGSGTESPITTYLGATSRRGSQSVYDRPASRPSSGIGSYAPEQITGAAFSYPALLGNGEVADTSPYSIPPHLGVSESLDPYDMGDTGSAVSAGLELGLGAGMAAAALAAHLPAEHLALNDFAEPRFSRTAALAEARTSAGSPGFVATRTDSDMSRQSSIDRDEVVVGTSSRSDKAIDDIIGLRDSTLPSADLSRRKTTGWEATRLRREGNPSGEQRPTRSATQDQTTTAKDPHTLLSGYSQDEDDRSPVDVNTARERAGATAEVRFGGISTDRESVVSSFDSRSTNHRQSRSGSVLDTPSLTGRGQPMLSPDLTSQHDPRGGSSGLYGAFGQGVDEEGLKRAKQRQAKEEAQGNLPSFGSNGGLMGSNVAGHFGPGIRAKVIEVLDPLIASVPMTGVEGETVNIVEYGCLNSRSIPLIQLIISKFVRRAHAKPALSIAQEDINVEGAGQIGLESDVSSGSTRNRFAEAQASYLNMSVVHEDAQTADFRPLVQSLDSRPESYLNASWQAHHRPALRNCIFPFFVARPFASRICPPSTMHFGLSLMDLHWNHLLNPSVSLATSAQAELTSFLRARAHEFKTGGILILAFLARSGDQNPTHTAGAGRPGGNTDIWTMLRKTLVPCIQRLVSCGMLKPDVARYLLDLPLHPRTPHQTQTVLNTLRHAWKVEWSCGLGEESPPAQGAQNVTGGKEKDSGASSARARMPSSSGSRSRSNSYGLRNEAQPLRIAHPAWKAYSNGTLSEVALAEHMIMLFKNLYEAHFRTVLRERGKLSKGAAEFVLDSLWDALSSRIDDNAGAAGSMEGVEIEVTICALRRL</sequence>
<dbReference type="Proteomes" id="UP000245942">
    <property type="component" value="Unassembled WGS sequence"/>
</dbReference>
<name>A0A316UCV6_9BASI</name>
<feature type="compositionally biased region" description="Low complexity" evidence="1">
    <location>
        <begin position="221"/>
        <end position="235"/>
    </location>
</feature>
<evidence type="ECO:0000256" key="1">
    <source>
        <dbReference type="SAM" id="MobiDB-lite"/>
    </source>
</evidence>
<organism evidence="2 3">
    <name type="scientific">Pseudomicrostroma glucosiphilum</name>
    <dbReference type="NCBI Taxonomy" id="1684307"/>
    <lineage>
        <taxon>Eukaryota</taxon>
        <taxon>Fungi</taxon>
        <taxon>Dikarya</taxon>
        <taxon>Basidiomycota</taxon>
        <taxon>Ustilaginomycotina</taxon>
        <taxon>Exobasidiomycetes</taxon>
        <taxon>Microstromatales</taxon>
        <taxon>Microstromatales incertae sedis</taxon>
        <taxon>Pseudomicrostroma</taxon>
    </lineage>
</organism>
<feature type="compositionally biased region" description="Low complexity" evidence="1">
    <location>
        <begin position="28"/>
        <end position="40"/>
    </location>
</feature>
<gene>
    <name evidence="2" type="ORF">BCV69DRAFT_296989</name>
</gene>
<dbReference type="GeneID" id="37015802"/>
<evidence type="ECO:0000313" key="2">
    <source>
        <dbReference type="EMBL" id="PWN23029.1"/>
    </source>
</evidence>
<feature type="compositionally biased region" description="Low complexity" evidence="1">
    <location>
        <begin position="7"/>
        <end position="19"/>
    </location>
</feature>
<dbReference type="AlphaFoldDB" id="A0A316UCV6"/>
<feature type="compositionally biased region" description="Low complexity" evidence="1">
    <location>
        <begin position="86"/>
        <end position="103"/>
    </location>
</feature>
<feature type="compositionally biased region" description="Polar residues" evidence="1">
    <location>
        <begin position="593"/>
        <end position="605"/>
    </location>
</feature>
<feature type="compositionally biased region" description="Basic and acidic residues" evidence="1">
    <location>
        <begin position="451"/>
        <end position="466"/>
    </location>
</feature>
<accession>A0A316UCV6</accession>
<dbReference type="InterPro" id="IPR029063">
    <property type="entry name" value="SAM-dependent_MTases_sf"/>
</dbReference>
<reference evidence="2 3" key="1">
    <citation type="journal article" date="2018" name="Mol. Biol. Evol.">
        <title>Broad Genomic Sampling Reveals a Smut Pathogenic Ancestry of the Fungal Clade Ustilaginomycotina.</title>
        <authorList>
            <person name="Kijpornyongpan T."/>
            <person name="Mondo S.J."/>
            <person name="Barry K."/>
            <person name="Sandor L."/>
            <person name="Lee J."/>
            <person name="Lipzen A."/>
            <person name="Pangilinan J."/>
            <person name="LaButti K."/>
            <person name="Hainaut M."/>
            <person name="Henrissat B."/>
            <person name="Grigoriev I.V."/>
            <person name="Spatafora J.W."/>
            <person name="Aime M.C."/>
        </authorList>
    </citation>
    <scope>NUCLEOTIDE SEQUENCE [LARGE SCALE GENOMIC DNA]</scope>
    <source>
        <strain evidence="2 3">MCA 4718</strain>
    </source>
</reference>
<dbReference type="Gene3D" id="3.40.50.150">
    <property type="entry name" value="Vaccinia Virus protein VP39"/>
    <property type="match status" value="1"/>
</dbReference>
<dbReference type="PANTHER" id="PTHR31009">
    <property type="entry name" value="S-ADENOSYL-L-METHIONINE:CARBOXYL METHYLTRANSFERASE FAMILY PROTEIN"/>
    <property type="match status" value="1"/>
</dbReference>
<protein>
    <submittedName>
        <fullName evidence="2">Uncharacterized protein</fullName>
    </submittedName>
</protein>
<dbReference type="RefSeq" id="XP_025350189.1">
    <property type="nucleotide sequence ID" value="XM_025494068.1"/>
</dbReference>
<feature type="region of interest" description="Disordered" evidence="1">
    <location>
        <begin position="976"/>
        <end position="1017"/>
    </location>
</feature>
<feature type="region of interest" description="Disordered" evidence="1">
    <location>
        <begin position="492"/>
        <end position="662"/>
    </location>
</feature>
<keyword evidence="3" id="KW-1185">Reference proteome</keyword>
<feature type="compositionally biased region" description="Gly residues" evidence="1">
    <location>
        <begin position="624"/>
        <end position="633"/>
    </location>
</feature>
<feature type="compositionally biased region" description="Low complexity" evidence="1">
    <location>
        <begin position="996"/>
        <end position="1017"/>
    </location>
</feature>
<feature type="region of interest" description="Disordered" evidence="1">
    <location>
        <begin position="181"/>
        <end position="340"/>
    </location>
</feature>
<proteinExistence type="predicted"/>
<dbReference type="InterPro" id="IPR005299">
    <property type="entry name" value="MeTrfase_7"/>
</dbReference>
<dbReference type="STRING" id="1684307.A0A316UCV6"/>
<feature type="region of interest" description="Disordered" evidence="1">
    <location>
        <begin position="435"/>
        <end position="472"/>
    </location>
</feature>
<feature type="compositionally biased region" description="Polar residues" evidence="1">
    <location>
        <begin position="302"/>
        <end position="326"/>
    </location>
</feature>
<feature type="compositionally biased region" description="Polar residues" evidence="1">
    <location>
        <begin position="55"/>
        <end position="74"/>
    </location>
</feature>
<evidence type="ECO:0000313" key="3">
    <source>
        <dbReference type="Proteomes" id="UP000245942"/>
    </source>
</evidence>
<dbReference type="GO" id="GO:0008168">
    <property type="term" value="F:methyltransferase activity"/>
    <property type="evidence" value="ECO:0007669"/>
    <property type="project" value="InterPro"/>
</dbReference>
<feature type="compositionally biased region" description="Polar residues" evidence="1">
    <location>
        <begin position="282"/>
        <end position="295"/>
    </location>
</feature>
<dbReference type="OrthoDB" id="2561385at2759"/>
<dbReference type="SUPFAM" id="SSF53335">
    <property type="entry name" value="S-adenosyl-L-methionine-dependent methyltransferases"/>
    <property type="match status" value="1"/>
</dbReference>
<dbReference type="EMBL" id="KZ819322">
    <property type="protein sequence ID" value="PWN23029.1"/>
    <property type="molecule type" value="Genomic_DNA"/>
</dbReference>